<evidence type="ECO:0000256" key="1">
    <source>
        <dbReference type="SAM" id="MobiDB-lite"/>
    </source>
</evidence>
<reference evidence="2 3" key="1">
    <citation type="submission" date="2019-09" db="EMBL/GenBank/DDBJ databases">
        <title>YIM 132548 draft genome.</title>
        <authorList>
            <person name="Jiang L."/>
        </authorList>
    </citation>
    <scope>NUCLEOTIDE SEQUENCE [LARGE SCALE GENOMIC DNA]</scope>
    <source>
        <strain evidence="2 3">YIM 132548</strain>
    </source>
</reference>
<feature type="region of interest" description="Disordered" evidence="1">
    <location>
        <begin position="86"/>
        <end position="153"/>
    </location>
</feature>
<sequence>MCSRLVRFVLRANGRRERHRFAPAQPETGAAFYDALPRPISPEATVLHVVDGIALTTGRAVQALLRSLGLPWGLLVGNLGLRQSARSIGGRPRAGHADAARAGDAPGPHAPRDPRGARCIGETPSPRDGSASAPGELPARERRCGATGQADGP</sequence>
<keyword evidence="3" id="KW-1185">Reference proteome</keyword>
<gene>
    <name evidence="2" type="ORF">F6X51_14030</name>
</gene>
<dbReference type="EMBL" id="VZZJ01000011">
    <property type="protein sequence ID" value="KAB1072728.1"/>
    <property type="molecule type" value="Genomic_DNA"/>
</dbReference>
<dbReference type="AlphaFoldDB" id="A0A6N6MV18"/>
<dbReference type="Proteomes" id="UP000441523">
    <property type="component" value="Unassembled WGS sequence"/>
</dbReference>
<protein>
    <submittedName>
        <fullName evidence="2">Uncharacterized protein</fullName>
    </submittedName>
</protein>
<proteinExistence type="predicted"/>
<evidence type="ECO:0000313" key="3">
    <source>
        <dbReference type="Proteomes" id="UP000441523"/>
    </source>
</evidence>
<organism evidence="2 3">
    <name type="scientific">Methylobacterium planeticum</name>
    <dbReference type="NCBI Taxonomy" id="2615211"/>
    <lineage>
        <taxon>Bacteria</taxon>
        <taxon>Pseudomonadati</taxon>
        <taxon>Pseudomonadota</taxon>
        <taxon>Alphaproteobacteria</taxon>
        <taxon>Hyphomicrobiales</taxon>
        <taxon>Methylobacteriaceae</taxon>
        <taxon>Methylobacterium</taxon>
    </lineage>
</organism>
<accession>A0A6N6MV18</accession>
<comment type="caution">
    <text evidence="2">The sequence shown here is derived from an EMBL/GenBank/DDBJ whole genome shotgun (WGS) entry which is preliminary data.</text>
</comment>
<name>A0A6N6MV18_9HYPH</name>
<evidence type="ECO:0000313" key="2">
    <source>
        <dbReference type="EMBL" id="KAB1072728.1"/>
    </source>
</evidence>